<dbReference type="EMBL" id="FNDU01000012">
    <property type="protein sequence ID" value="SDI79478.1"/>
    <property type="molecule type" value="Genomic_DNA"/>
</dbReference>
<comment type="similarity">
    <text evidence="2">Belongs to the UPF0702 family.</text>
</comment>
<keyword evidence="6" id="KW-0472">Membrane</keyword>
<evidence type="ECO:0000256" key="6">
    <source>
        <dbReference type="ARBA" id="ARBA00023136"/>
    </source>
</evidence>
<protein>
    <recommendedName>
        <fullName evidence="7">YetF C-terminal domain-containing protein</fullName>
    </recommendedName>
</protein>
<dbReference type="STRING" id="930129.SAMN05216352_11221"/>
<evidence type="ECO:0000256" key="3">
    <source>
        <dbReference type="ARBA" id="ARBA00022475"/>
    </source>
</evidence>
<keyword evidence="4" id="KW-0812">Transmembrane</keyword>
<name>A0A1G8NH40_9BACI</name>
<sequence length="160" mass="18712">MIWIVETITQKFDNLRTLMKGSSSILIEDGKVNTKALKKAKLEMEQLRTLLRMQGIFSLRQVEHAVLETSGMVSVMEKAREEPVSKGDVLEDYEKNVPTYLVVEEKDINDRNLKLMGKSKEWLLDELQKLNYHLEDIYFAEWSKTDGFFIQSYQETSKEK</sequence>
<dbReference type="PANTHER" id="PTHR34582">
    <property type="entry name" value="UPF0702 TRANSMEMBRANE PROTEIN YCAP"/>
    <property type="match status" value="1"/>
</dbReference>
<keyword evidence="3" id="KW-1003">Cell membrane</keyword>
<organism evidence="8 9">
    <name type="scientific">Alteribacillus bidgolensis</name>
    <dbReference type="NCBI Taxonomy" id="930129"/>
    <lineage>
        <taxon>Bacteria</taxon>
        <taxon>Bacillati</taxon>
        <taxon>Bacillota</taxon>
        <taxon>Bacilli</taxon>
        <taxon>Bacillales</taxon>
        <taxon>Bacillaceae</taxon>
        <taxon>Alteribacillus</taxon>
    </lineage>
</organism>
<evidence type="ECO:0000259" key="7">
    <source>
        <dbReference type="Pfam" id="PF04239"/>
    </source>
</evidence>
<evidence type="ECO:0000313" key="8">
    <source>
        <dbReference type="EMBL" id="SDI79478.1"/>
    </source>
</evidence>
<dbReference type="AlphaFoldDB" id="A0A1G8NH40"/>
<proteinExistence type="inferred from homology"/>
<dbReference type="Proteomes" id="UP000199017">
    <property type="component" value="Unassembled WGS sequence"/>
</dbReference>
<evidence type="ECO:0000256" key="1">
    <source>
        <dbReference type="ARBA" id="ARBA00004651"/>
    </source>
</evidence>
<keyword evidence="9" id="KW-1185">Reference proteome</keyword>
<keyword evidence="5" id="KW-1133">Transmembrane helix</keyword>
<dbReference type="Gene3D" id="3.30.240.20">
    <property type="entry name" value="bsu07140 like domains"/>
    <property type="match status" value="2"/>
</dbReference>
<dbReference type="GO" id="GO:0005886">
    <property type="term" value="C:plasma membrane"/>
    <property type="evidence" value="ECO:0007669"/>
    <property type="project" value="UniProtKB-SubCell"/>
</dbReference>
<accession>A0A1G8NH40</accession>
<dbReference type="InterPro" id="IPR023090">
    <property type="entry name" value="UPF0702_alpha/beta_dom_sf"/>
</dbReference>
<feature type="domain" description="YetF C-terminal" evidence="7">
    <location>
        <begin position="10"/>
        <end position="143"/>
    </location>
</feature>
<dbReference type="Pfam" id="PF04239">
    <property type="entry name" value="DUF421"/>
    <property type="match status" value="1"/>
</dbReference>
<evidence type="ECO:0000256" key="2">
    <source>
        <dbReference type="ARBA" id="ARBA00006448"/>
    </source>
</evidence>
<dbReference type="RefSeq" id="WP_091587021.1">
    <property type="nucleotide sequence ID" value="NZ_FNDU01000012.1"/>
</dbReference>
<dbReference type="OrthoDB" id="1076133at2"/>
<reference evidence="8 9" key="1">
    <citation type="submission" date="2016-10" db="EMBL/GenBank/DDBJ databases">
        <authorList>
            <person name="de Groot N.N."/>
        </authorList>
    </citation>
    <scope>NUCLEOTIDE SEQUENCE [LARGE SCALE GENOMIC DNA]</scope>
    <source>
        <strain evidence="9">P4B,CCM 7963,CECT 7998,DSM 25260,IBRC-M 10614,KCTC 13821</strain>
    </source>
</reference>
<evidence type="ECO:0000313" key="9">
    <source>
        <dbReference type="Proteomes" id="UP000199017"/>
    </source>
</evidence>
<dbReference type="InterPro" id="IPR007353">
    <property type="entry name" value="DUF421"/>
</dbReference>
<comment type="subcellular location">
    <subcellularLocation>
        <location evidence="1">Cell membrane</location>
        <topology evidence="1">Multi-pass membrane protein</topology>
    </subcellularLocation>
</comment>
<dbReference type="PANTHER" id="PTHR34582:SF5">
    <property type="entry name" value="UPF0702 TRANSMEMBRANE PROTEIN YETF"/>
    <property type="match status" value="1"/>
</dbReference>
<gene>
    <name evidence="8" type="ORF">SAMN05216352_11221</name>
</gene>
<evidence type="ECO:0000256" key="4">
    <source>
        <dbReference type="ARBA" id="ARBA00022692"/>
    </source>
</evidence>
<evidence type="ECO:0000256" key="5">
    <source>
        <dbReference type="ARBA" id="ARBA00022989"/>
    </source>
</evidence>